<sequence length="238" mass="26943">MASQVEGGIMMTEPLTDITSSIDDPYLTETLLSSDNPNVSEMRCTLEGECTTFCHPYPSPVPNPVEQQATDDLLSVCLRDVLSDRLTSWNTNAKQLFYYQDHQDNPIAGARFIRRTLLFAFTRLYDKKQEFRSRDLESQAKIFLGDWFDGDDMWGKHRVFPRSIDKSVFVAVAVGTRMRLWKCSKVADAANGVDITPLWGGVKEGDWGEYLEIGDSVEGVWLRNEIVKMLLGAGEMVR</sequence>
<evidence type="ECO:0000313" key="1">
    <source>
        <dbReference type="EMBL" id="KUJ23291.1"/>
    </source>
</evidence>
<organism evidence="1 2">
    <name type="scientific">Mollisia scopiformis</name>
    <name type="common">Conifer needle endophyte fungus</name>
    <name type="synonym">Phialocephala scopiformis</name>
    <dbReference type="NCBI Taxonomy" id="149040"/>
    <lineage>
        <taxon>Eukaryota</taxon>
        <taxon>Fungi</taxon>
        <taxon>Dikarya</taxon>
        <taxon>Ascomycota</taxon>
        <taxon>Pezizomycotina</taxon>
        <taxon>Leotiomycetes</taxon>
        <taxon>Helotiales</taxon>
        <taxon>Mollisiaceae</taxon>
        <taxon>Mollisia</taxon>
    </lineage>
</organism>
<dbReference type="Proteomes" id="UP000070700">
    <property type="component" value="Unassembled WGS sequence"/>
</dbReference>
<keyword evidence="2" id="KW-1185">Reference proteome</keyword>
<dbReference type="KEGG" id="psco:LY89DRAFT_713783"/>
<dbReference type="AlphaFoldDB" id="A0A194XT19"/>
<accession>A0A194XT19</accession>
<gene>
    <name evidence="1" type="ORF">LY89DRAFT_713783</name>
</gene>
<protein>
    <submittedName>
        <fullName evidence="1">Uncharacterized protein</fullName>
    </submittedName>
</protein>
<reference evidence="1 2" key="1">
    <citation type="submission" date="2015-10" db="EMBL/GenBank/DDBJ databases">
        <title>Full genome of DAOMC 229536 Phialocephala scopiformis, a fungal endophyte of spruce producing the potent anti-insectan compound rugulosin.</title>
        <authorList>
            <consortium name="DOE Joint Genome Institute"/>
            <person name="Walker A.K."/>
            <person name="Frasz S.L."/>
            <person name="Seifert K.A."/>
            <person name="Miller J.D."/>
            <person name="Mondo S.J."/>
            <person name="Labutti K."/>
            <person name="Lipzen A."/>
            <person name="Dockter R."/>
            <person name="Kennedy M."/>
            <person name="Grigoriev I.V."/>
            <person name="Spatafora J.W."/>
        </authorList>
    </citation>
    <scope>NUCLEOTIDE SEQUENCE [LARGE SCALE GENOMIC DNA]</scope>
    <source>
        <strain evidence="1 2">CBS 120377</strain>
    </source>
</reference>
<proteinExistence type="predicted"/>
<dbReference type="RefSeq" id="XP_018077646.1">
    <property type="nucleotide sequence ID" value="XM_018218076.1"/>
</dbReference>
<dbReference type="GeneID" id="28827802"/>
<evidence type="ECO:0000313" key="2">
    <source>
        <dbReference type="Proteomes" id="UP000070700"/>
    </source>
</evidence>
<dbReference type="InParanoid" id="A0A194XT19"/>
<dbReference type="EMBL" id="KQ947405">
    <property type="protein sequence ID" value="KUJ23291.1"/>
    <property type="molecule type" value="Genomic_DNA"/>
</dbReference>
<name>A0A194XT19_MOLSC</name>